<dbReference type="GO" id="GO:1990837">
    <property type="term" value="F:sequence-specific double-stranded DNA binding"/>
    <property type="evidence" value="ECO:0007669"/>
    <property type="project" value="TreeGrafter"/>
</dbReference>
<dbReference type="OrthoDB" id="6230630at2759"/>
<dbReference type="SMART" id="SM00339">
    <property type="entry name" value="FH"/>
    <property type="match status" value="1"/>
</dbReference>
<feature type="DNA-binding region" description="Fork-head" evidence="3">
    <location>
        <begin position="35"/>
        <end position="129"/>
    </location>
</feature>
<dbReference type="InterPro" id="IPR001766">
    <property type="entry name" value="Fork_head_dom"/>
</dbReference>
<dbReference type="EMBL" id="LR899009">
    <property type="protein sequence ID" value="CAD7079364.1"/>
    <property type="molecule type" value="Genomic_DNA"/>
</dbReference>
<dbReference type="GO" id="GO:0005634">
    <property type="term" value="C:nucleus"/>
    <property type="evidence" value="ECO:0007669"/>
    <property type="project" value="UniProtKB-SubCell"/>
</dbReference>
<evidence type="ECO:0000256" key="1">
    <source>
        <dbReference type="ARBA" id="ARBA00022473"/>
    </source>
</evidence>
<dbReference type="InParanoid" id="A0A7R8YRD1"/>
<dbReference type="AlphaFoldDB" id="A0A7R8YRD1"/>
<dbReference type="InterPro" id="IPR036390">
    <property type="entry name" value="WH_DNA-bd_sf"/>
</dbReference>
<evidence type="ECO:0000259" key="4">
    <source>
        <dbReference type="PROSITE" id="PS50039"/>
    </source>
</evidence>
<name>A0A7R8YRD1_HERIL</name>
<accession>A0A7R8YRD1</accession>
<proteinExistence type="predicted"/>
<dbReference type="InterPro" id="IPR047208">
    <property type="entry name" value="FOXG1"/>
</dbReference>
<dbReference type="PROSITE" id="PS00658">
    <property type="entry name" value="FORK_HEAD_2"/>
    <property type="match status" value="1"/>
</dbReference>
<evidence type="ECO:0000256" key="2">
    <source>
        <dbReference type="ARBA" id="ARBA00023125"/>
    </source>
</evidence>
<dbReference type="Pfam" id="PF00250">
    <property type="entry name" value="Forkhead"/>
    <property type="match status" value="1"/>
</dbReference>
<sequence>MALESNFSIRSILGHKNETGPLNENQSSAVSDLKRPKFSYDSLIMMAIKASPNGRLTLAEIYEFINKNFEYYRTYQADWQNAIRHNLSVSEYFIRTPRGYDEPGRGGYWSLSPIGKQLFIGDDTGRLRQPAAPPMNYHFTTVPPMQQVAYQCGNCGLVGCMCYQTATIIPQMLPEYFNMTHRHQMPKP</sequence>
<dbReference type="GO" id="GO:0003700">
    <property type="term" value="F:DNA-binding transcription factor activity"/>
    <property type="evidence" value="ECO:0007669"/>
    <property type="project" value="InterPro"/>
</dbReference>
<evidence type="ECO:0000256" key="3">
    <source>
        <dbReference type="PROSITE-ProRule" id="PRU00089"/>
    </source>
</evidence>
<dbReference type="InterPro" id="IPR030456">
    <property type="entry name" value="TF_fork_head_CS_2"/>
</dbReference>
<evidence type="ECO:0000313" key="6">
    <source>
        <dbReference type="Proteomes" id="UP000594454"/>
    </source>
</evidence>
<dbReference type="PRINTS" id="PR00053">
    <property type="entry name" value="FORKHEAD"/>
</dbReference>
<organism evidence="5 6">
    <name type="scientific">Hermetia illucens</name>
    <name type="common">Black soldier fly</name>
    <dbReference type="NCBI Taxonomy" id="343691"/>
    <lineage>
        <taxon>Eukaryota</taxon>
        <taxon>Metazoa</taxon>
        <taxon>Ecdysozoa</taxon>
        <taxon>Arthropoda</taxon>
        <taxon>Hexapoda</taxon>
        <taxon>Insecta</taxon>
        <taxon>Pterygota</taxon>
        <taxon>Neoptera</taxon>
        <taxon>Endopterygota</taxon>
        <taxon>Diptera</taxon>
        <taxon>Brachycera</taxon>
        <taxon>Stratiomyomorpha</taxon>
        <taxon>Stratiomyidae</taxon>
        <taxon>Hermetiinae</taxon>
        <taxon>Hermetia</taxon>
    </lineage>
</organism>
<feature type="domain" description="Fork-head" evidence="4">
    <location>
        <begin position="35"/>
        <end position="129"/>
    </location>
</feature>
<dbReference type="Gene3D" id="1.10.10.10">
    <property type="entry name" value="Winged helix-like DNA-binding domain superfamily/Winged helix DNA-binding domain"/>
    <property type="match status" value="1"/>
</dbReference>
<dbReference type="InterPro" id="IPR036388">
    <property type="entry name" value="WH-like_DNA-bd_sf"/>
</dbReference>
<dbReference type="SUPFAM" id="SSF46785">
    <property type="entry name" value="Winged helix' DNA-binding domain"/>
    <property type="match status" value="1"/>
</dbReference>
<dbReference type="PROSITE" id="PS50039">
    <property type="entry name" value="FORK_HEAD_3"/>
    <property type="match status" value="1"/>
</dbReference>
<gene>
    <name evidence="5" type="ORF">HERILL_LOCUS2584</name>
</gene>
<dbReference type="GO" id="GO:0006357">
    <property type="term" value="P:regulation of transcription by RNA polymerase II"/>
    <property type="evidence" value="ECO:0007669"/>
    <property type="project" value="TreeGrafter"/>
</dbReference>
<protein>
    <recommendedName>
        <fullName evidence="4">Fork-head domain-containing protein</fullName>
    </recommendedName>
</protein>
<dbReference type="PANTHER" id="PTHR46617">
    <property type="entry name" value="FORKHEAD BOX PROTEIN G1"/>
    <property type="match status" value="1"/>
</dbReference>
<keyword evidence="2 3" id="KW-0238">DNA-binding</keyword>
<dbReference type="Proteomes" id="UP000594454">
    <property type="component" value="Chromosome 1"/>
</dbReference>
<keyword evidence="6" id="KW-1185">Reference proteome</keyword>
<dbReference type="FunFam" id="1.10.10.10:FF:000135">
    <property type="entry name" value="forkhead box protein G1"/>
    <property type="match status" value="1"/>
</dbReference>
<keyword evidence="3" id="KW-0539">Nucleus</keyword>
<dbReference type="PANTHER" id="PTHR46617:SF1">
    <property type="entry name" value="FORKHEAD BOX PROTEIN G1"/>
    <property type="match status" value="1"/>
</dbReference>
<reference evidence="5 6" key="1">
    <citation type="submission" date="2020-11" db="EMBL/GenBank/DDBJ databases">
        <authorList>
            <person name="Wallbank WR R."/>
            <person name="Pardo Diaz C."/>
            <person name="Kozak K."/>
            <person name="Martin S."/>
            <person name="Jiggins C."/>
            <person name="Moest M."/>
            <person name="Warren A I."/>
            <person name="Generalovic N T."/>
            <person name="Byers J.R.P. K."/>
            <person name="Montejo-Kovacevich G."/>
            <person name="Yen C E."/>
        </authorList>
    </citation>
    <scope>NUCLEOTIDE SEQUENCE [LARGE SCALE GENOMIC DNA]</scope>
</reference>
<keyword evidence="1" id="KW-0217">Developmental protein</keyword>
<dbReference type="CDD" id="cd00059">
    <property type="entry name" value="FH_FOX"/>
    <property type="match status" value="1"/>
</dbReference>
<comment type="subcellular location">
    <subcellularLocation>
        <location evidence="3">Nucleus</location>
    </subcellularLocation>
</comment>
<evidence type="ECO:0000313" key="5">
    <source>
        <dbReference type="EMBL" id="CAD7079364.1"/>
    </source>
</evidence>